<evidence type="ECO:0000259" key="2">
    <source>
        <dbReference type="Pfam" id="PF13386"/>
    </source>
</evidence>
<dbReference type="RefSeq" id="WP_014856189.1">
    <property type="nucleotide sequence ID" value="NC_018178.1"/>
</dbReference>
<evidence type="ECO:0000256" key="1">
    <source>
        <dbReference type="SAM" id="Phobius"/>
    </source>
</evidence>
<keyword evidence="1" id="KW-0472">Membrane</keyword>
<dbReference type="Pfam" id="PF13386">
    <property type="entry name" value="DsbD_2"/>
    <property type="match status" value="1"/>
</dbReference>
<dbReference type="PATRIC" id="fig|1191523.3.peg.1610"/>
<feature type="transmembrane region" description="Helical" evidence="1">
    <location>
        <begin position="69"/>
        <end position="90"/>
    </location>
</feature>
<name>I6Z6G6_MELRP</name>
<feature type="transmembrane region" description="Helical" evidence="1">
    <location>
        <begin position="158"/>
        <end position="179"/>
    </location>
</feature>
<evidence type="ECO:0000313" key="4">
    <source>
        <dbReference type="Proteomes" id="UP000009011"/>
    </source>
</evidence>
<feature type="domain" description="Urease accessory protein UreH-like transmembrane" evidence="2">
    <location>
        <begin position="6"/>
        <end position="204"/>
    </location>
</feature>
<dbReference type="EMBL" id="CP003557">
    <property type="protein sequence ID" value="AFN74755.1"/>
    <property type="molecule type" value="Genomic_DNA"/>
</dbReference>
<proteinExistence type="predicted"/>
<accession>I6Z6G6</accession>
<dbReference type="HOGENOM" id="CLU_032635_1_0_10"/>
<dbReference type="Proteomes" id="UP000009011">
    <property type="component" value="Chromosome"/>
</dbReference>
<dbReference type="eggNOG" id="COG2836">
    <property type="taxonomic scope" value="Bacteria"/>
</dbReference>
<dbReference type="AlphaFoldDB" id="I6Z6G6"/>
<organism evidence="3 4">
    <name type="scientific">Melioribacter roseus (strain DSM 23840 / JCM 17771 / VKM B-2668 / P3M-2)</name>
    <dbReference type="NCBI Taxonomy" id="1191523"/>
    <lineage>
        <taxon>Bacteria</taxon>
        <taxon>Pseudomonadati</taxon>
        <taxon>Ignavibacteriota</taxon>
        <taxon>Ignavibacteria</taxon>
        <taxon>Ignavibacteriales</taxon>
        <taxon>Melioribacteraceae</taxon>
        <taxon>Melioribacter</taxon>
    </lineage>
</organism>
<feature type="transmembrane region" description="Helical" evidence="1">
    <location>
        <begin position="43"/>
        <end position="63"/>
    </location>
</feature>
<reference evidence="3 4" key="1">
    <citation type="journal article" date="2013" name="PLoS ONE">
        <title>Genomic analysis of Melioribacter roseus, facultatively anaerobic organotrophic bacterium representing a novel deep lineage within Bacteriodetes/Chlorobi group.</title>
        <authorList>
            <person name="Kadnikov V.V."/>
            <person name="Mardanov A.V."/>
            <person name="Podosokorskaya O.A."/>
            <person name="Gavrilov S.N."/>
            <person name="Kublanov I.V."/>
            <person name="Beletsky A.V."/>
            <person name="Bonch-Osmolovskaya E.A."/>
            <person name="Ravin N.V."/>
        </authorList>
    </citation>
    <scope>NUCLEOTIDE SEQUENCE [LARGE SCALE GENOMIC DNA]</scope>
    <source>
        <strain evidence="4">JCM 17771 / P3M-2</strain>
    </source>
</reference>
<keyword evidence="1" id="KW-1133">Transmembrane helix</keyword>
<dbReference type="STRING" id="1191523.MROS_1518"/>
<feature type="transmembrane region" description="Helical" evidence="1">
    <location>
        <begin position="6"/>
        <end position="31"/>
    </location>
</feature>
<feature type="transmembrane region" description="Helical" evidence="1">
    <location>
        <begin position="125"/>
        <end position="146"/>
    </location>
</feature>
<dbReference type="InterPro" id="IPR039447">
    <property type="entry name" value="UreH-like_TM_dom"/>
</dbReference>
<dbReference type="KEGG" id="mro:MROS_1518"/>
<evidence type="ECO:0000313" key="3">
    <source>
        <dbReference type="EMBL" id="AFN74755.1"/>
    </source>
</evidence>
<sequence length="229" mass="25238">MEIWTGLLIGLFGSLHCVGMCGPIVMAIPIVGETWIKIFTGRILYNAGRITTYALMGFLFGLFGKQLRLIGLQQYISLISGGVILVYLFLPSSLKNKVAHTKVYAVFYDRLKIYFGKLMARKSVVSLYVIGILNGLLPCGFVYVGIAGALTMNTPAEGAIYMALFGLGTFPVMFITATLGNFIHIKLRKKLIPAMAFLLALLFILRGLNLGIPFLSPKIEKVVHSEMRH</sequence>
<gene>
    <name evidence="3" type="ordered locus">MROS_1518</name>
</gene>
<feature type="transmembrane region" description="Helical" evidence="1">
    <location>
        <begin position="191"/>
        <end position="208"/>
    </location>
</feature>
<keyword evidence="1" id="KW-0812">Transmembrane</keyword>
<dbReference type="PANTHER" id="PTHR42208">
    <property type="entry name" value="HEAVY METAL TRANSPORTER-RELATED"/>
    <property type="match status" value="1"/>
</dbReference>
<dbReference type="PANTHER" id="PTHR42208:SF1">
    <property type="entry name" value="HEAVY METAL TRANSPORTER"/>
    <property type="match status" value="1"/>
</dbReference>
<protein>
    <submittedName>
        <fullName evidence="3">Cytochrome biogenesis protein CycZ</fullName>
    </submittedName>
</protein>
<keyword evidence="4" id="KW-1185">Reference proteome</keyword>